<accession>A0AAW1Y3B1</accession>
<reference evidence="1 2" key="1">
    <citation type="journal article" date="2023" name="G3 (Bethesda)">
        <title>A chromosome-length genome assembly and annotation of blackberry (Rubus argutus, cv. 'Hillquist').</title>
        <authorList>
            <person name="Bruna T."/>
            <person name="Aryal R."/>
            <person name="Dudchenko O."/>
            <person name="Sargent D.J."/>
            <person name="Mead D."/>
            <person name="Buti M."/>
            <person name="Cavallini A."/>
            <person name="Hytonen T."/>
            <person name="Andres J."/>
            <person name="Pham M."/>
            <person name="Weisz D."/>
            <person name="Mascagni F."/>
            <person name="Usai G."/>
            <person name="Natali L."/>
            <person name="Bassil N."/>
            <person name="Fernandez G.E."/>
            <person name="Lomsadze A."/>
            <person name="Armour M."/>
            <person name="Olukolu B."/>
            <person name="Poorten T."/>
            <person name="Britton C."/>
            <person name="Davik J."/>
            <person name="Ashrafi H."/>
            <person name="Aiden E.L."/>
            <person name="Borodovsky M."/>
            <person name="Worthington M."/>
        </authorList>
    </citation>
    <scope>NUCLEOTIDE SEQUENCE [LARGE SCALE GENOMIC DNA]</scope>
    <source>
        <strain evidence="1">PI 553951</strain>
    </source>
</reference>
<name>A0AAW1Y3B1_RUBAR</name>
<dbReference type="EMBL" id="JBEDUW010000002">
    <property type="protein sequence ID" value="KAK9943535.1"/>
    <property type="molecule type" value="Genomic_DNA"/>
</dbReference>
<dbReference type="Proteomes" id="UP001457282">
    <property type="component" value="Unassembled WGS sequence"/>
</dbReference>
<dbReference type="PANTHER" id="PTHR47087">
    <property type="entry name" value="METHIONINE S-METHYLTRANSFERASE"/>
    <property type="match status" value="1"/>
</dbReference>
<protein>
    <submittedName>
        <fullName evidence="1">Uncharacterized protein</fullName>
    </submittedName>
</protein>
<sequence>MPDTYSVSRIRKPELKLGPTIFRFKTFSSSIDQYQDLQVAFVIPEEKAIVKELSKTVELLEGNTAPNSHCYYGCLFHKLLAFQLADRHPPPQETSLLILLVPYIFISLAKSAEMIGFASSANSVLNNAMQSWQLMRQGTLP</sequence>
<comment type="caution">
    <text evidence="1">The sequence shown here is derived from an EMBL/GenBank/DDBJ whole genome shotgun (WGS) entry which is preliminary data.</text>
</comment>
<gene>
    <name evidence="1" type="ORF">M0R45_009140</name>
</gene>
<dbReference type="AlphaFoldDB" id="A0AAW1Y3B1"/>
<evidence type="ECO:0000313" key="1">
    <source>
        <dbReference type="EMBL" id="KAK9943535.1"/>
    </source>
</evidence>
<proteinExistence type="predicted"/>
<dbReference type="PANTHER" id="PTHR47087:SF1">
    <property type="entry name" value="METHIONINE S-METHYLTRANSFERASE"/>
    <property type="match status" value="1"/>
</dbReference>
<keyword evidence="2" id="KW-1185">Reference proteome</keyword>
<evidence type="ECO:0000313" key="2">
    <source>
        <dbReference type="Proteomes" id="UP001457282"/>
    </source>
</evidence>
<organism evidence="1 2">
    <name type="scientific">Rubus argutus</name>
    <name type="common">Southern blackberry</name>
    <dbReference type="NCBI Taxonomy" id="59490"/>
    <lineage>
        <taxon>Eukaryota</taxon>
        <taxon>Viridiplantae</taxon>
        <taxon>Streptophyta</taxon>
        <taxon>Embryophyta</taxon>
        <taxon>Tracheophyta</taxon>
        <taxon>Spermatophyta</taxon>
        <taxon>Magnoliopsida</taxon>
        <taxon>eudicotyledons</taxon>
        <taxon>Gunneridae</taxon>
        <taxon>Pentapetalae</taxon>
        <taxon>rosids</taxon>
        <taxon>fabids</taxon>
        <taxon>Rosales</taxon>
        <taxon>Rosaceae</taxon>
        <taxon>Rosoideae</taxon>
        <taxon>Rosoideae incertae sedis</taxon>
        <taxon>Rubus</taxon>
    </lineage>
</organism>